<dbReference type="PRINTS" id="PR00421">
    <property type="entry name" value="THIOREDOXIN"/>
</dbReference>
<dbReference type="Pfam" id="PF00085">
    <property type="entry name" value="Thioredoxin"/>
    <property type="match status" value="1"/>
</dbReference>
<feature type="compositionally biased region" description="Basic and acidic residues" evidence="3">
    <location>
        <begin position="12"/>
        <end position="27"/>
    </location>
</feature>
<dbReference type="GeneID" id="101348896"/>
<dbReference type="InterPro" id="IPR036249">
    <property type="entry name" value="Thioredoxin-like_sf"/>
</dbReference>
<feature type="compositionally biased region" description="Polar residues" evidence="3">
    <location>
        <begin position="30"/>
        <end position="40"/>
    </location>
</feature>
<dbReference type="RefSeq" id="XP_004385862.1">
    <property type="nucleotide sequence ID" value="XM_004385805.1"/>
</dbReference>
<evidence type="ECO:0000313" key="5">
    <source>
        <dbReference type="Proteomes" id="UP000248480"/>
    </source>
</evidence>
<sequence>MESDQVGALEELEMRLDNQEETKEGHPNESPLQVRSSNATLPELELSEPAEVQENTLALKVTSLPEVPEAPQPAQEAATPQPTDAVQPEAGTAPRLSEQAIEPLEADAPKPSEQAIKYLEGDTAVPSEETTTALEGDKVMVIQSKEDFEAVLKEAGEKLVVVDFSATWCGPCKIIKPEFNALSFKYDNVVFLEVDADECEELIKDCGIMCIPTFQFYRKEEKVGEFCGALKEKLEAIITELK</sequence>
<dbReference type="FunCoup" id="A0A2Y9E468">
    <property type="interactions" value="64"/>
</dbReference>
<dbReference type="STRING" id="127582.A0A2Y9E468"/>
<proteinExistence type="predicted"/>
<evidence type="ECO:0000256" key="1">
    <source>
        <dbReference type="ARBA" id="ARBA00023157"/>
    </source>
</evidence>
<dbReference type="Gene3D" id="3.40.30.10">
    <property type="entry name" value="Glutaredoxin"/>
    <property type="match status" value="1"/>
</dbReference>
<dbReference type="FunFam" id="3.40.30.10:FF:000245">
    <property type="entry name" value="Thioredoxin"/>
    <property type="match status" value="1"/>
</dbReference>
<name>A0A2Y9E468_TRIMA</name>
<evidence type="ECO:0000259" key="4">
    <source>
        <dbReference type="PROSITE" id="PS51352"/>
    </source>
</evidence>
<keyword evidence="1" id="KW-1015">Disulfide bond</keyword>
<dbReference type="CDD" id="cd02947">
    <property type="entry name" value="TRX_family"/>
    <property type="match status" value="1"/>
</dbReference>
<accession>A0A2Y9E468</accession>
<dbReference type="OrthoDB" id="2121326at2759"/>
<evidence type="ECO:0000256" key="3">
    <source>
        <dbReference type="SAM" id="MobiDB-lite"/>
    </source>
</evidence>
<reference evidence="6" key="1">
    <citation type="submission" date="2025-08" db="UniProtKB">
        <authorList>
            <consortium name="RefSeq"/>
        </authorList>
    </citation>
    <scope>IDENTIFICATION</scope>
</reference>
<evidence type="ECO:0000313" key="6">
    <source>
        <dbReference type="RefSeq" id="XP_004385862.1"/>
    </source>
</evidence>
<dbReference type="AlphaFoldDB" id="A0A2Y9E468"/>
<organism evidence="5 6">
    <name type="scientific">Trichechus manatus latirostris</name>
    <name type="common">Florida manatee</name>
    <dbReference type="NCBI Taxonomy" id="127582"/>
    <lineage>
        <taxon>Eukaryota</taxon>
        <taxon>Metazoa</taxon>
        <taxon>Chordata</taxon>
        <taxon>Craniata</taxon>
        <taxon>Vertebrata</taxon>
        <taxon>Euteleostomi</taxon>
        <taxon>Mammalia</taxon>
        <taxon>Eutheria</taxon>
        <taxon>Afrotheria</taxon>
        <taxon>Sirenia</taxon>
        <taxon>Trichechidae</taxon>
        <taxon>Trichechus</taxon>
    </lineage>
</organism>
<gene>
    <name evidence="6" type="primary">TXNDC2</name>
</gene>
<feature type="compositionally biased region" description="Low complexity" evidence="3">
    <location>
        <begin position="65"/>
        <end position="83"/>
    </location>
</feature>
<dbReference type="InterPro" id="IPR017937">
    <property type="entry name" value="Thioredoxin_CS"/>
</dbReference>
<dbReference type="KEGG" id="tmu:101348896"/>
<dbReference type="InParanoid" id="A0A2Y9E468"/>
<protein>
    <submittedName>
        <fullName evidence="6">Thioredoxin domain-containing protein 2</fullName>
    </submittedName>
</protein>
<keyword evidence="5" id="KW-1185">Reference proteome</keyword>
<dbReference type="PROSITE" id="PS00194">
    <property type="entry name" value="THIOREDOXIN_1"/>
    <property type="match status" value="1"/>
</dbReference>
<feature type="region of interest" description="Disordered" evidence="3">
    <location>
        <begin position="1"/>
        <end position="94"/>
    </location>
</feature>
<dbReference type="InterPro" id="IPR013766">
    <property type="entry name" value="Thioredoxin_domain"/>
</dbReference>
<dbReference type="CTD" id="84203"/>
<dbReference type="Proteomes" id="UP000248480">
    <property type="component" value="Unplaced"/>
</dbReference>
<dbReference type="PANTHER" id="PTHR46115">
    <property type="entry name" value="THIOREDOXIN-LIKE PROTEIN 1"/>
    <property type="match status" value="1"/>
</dbReference>
<evidence type="ECO:0000256" key="2">
    <source>
        <dbReference type="ARBA" id="ARBA00023284"/>
    </source>
</evidence>
<dbReference type="SUPFAM" id="SSF52833">
    <property type="entry name" value="Thioredoxin-like"/>
    <property type="match status" value="1"/>
</dbReference>
<keyword evidence="2" id="KW-0676">Redox-active center</keyword>
<dbReference type="PROSITE" id="PS51352">
    <property type="entry name" value="THIOREDOXIN_2"/>
    <property type="match status" value="1"/>
</dbReference>
<feature type="domain" description="Thioredoxin" evidence="4">
    <location>
        <begin position="118"/>
        <end position="242"/>
    </location>
</feature>